<evidence type="ECO:0000313" key="1">
    <source>
        <dbReference type="EMBL" id="CAH1433153.1"/>
    </source>
</evidence>
<protein>
    <submittedName>
        <fullName evidence="1">Uncharacterized protein</fullName>
    </submittedName>
</protein>
<proteinExistence type="predicted"/>
<name>A0AAU9ND74_9ASTR</name>
<evidence type="ECO:0000313" key="2">
    <source>
        <dbReference type="Proteomes" id="UP001157418"/>
    </source>
</evidence>
<sequence>MPLKFIRDMHTFSVLFFKPHVPSLAIDQFLIYLLSVLIQISPAVSPVLPSIAQKNTRFNPFPFNRLAGMIIVQRISGGFSGLWRLFSPDE</sequence>
<dbReference type="Proteomes" id="UP001157418">
    <property type="component" value="Unassembled WGS sequence"/>
</dbReference>
<dbReference type="EMBL" id="CAKMRJ010003334">
    <property type="protein sequence ID" value="CAH1433153.1"/>
    <property type="molecule type" value="Genomic_DNA"/>
</dbReference>
<gene>
    <name evidence="1" type="ORF">LVIROSA_LOCUS19757</name>
</gene>
<reference evidence="1 2" key="1">
    <citation type="submission" date="2022-01" db="EMBL/GenBank/DDBJ databases">
        <authorList>
            <person name="Xiong W."/>
            <person name="Schranz E."/>
        </authorList>
    </citation>
    <scope>NUCLEOTIDE SEQUENCE [LARGE SCALE GENOMIC DNA]</scope>
</reference>
<accession>A0AAU9ND74</accession>
<organism evidence="1 2">
    <name type="scientific">Lactuca virosa</name>
    <dbReference type="NCBI Taxonomy" id="75947"/>
    <lineage>
        <taxon>Eukaryota</taxon>
        <taxon>Viridiplantae</taxon>
        <taxon>Streptophyta</taxon>
        <taxon>Embryophyta</taxon>
        <taxon>Tracheophyta</taxon>
        <taxon>Spermatophyta</taxon>
        <taxon>Magnoliopsida</taxon>
        <taxon>eudicotyledons</taxon>
        <taxon>Gunneridae</taxon>
        <taxon>Pentapetalae</taxon>
        <taxon>asterids</taxon>
        <taxon>campanulids</taxon>
        <taxon>Asterales</taxon>
        <taxon>Asteraceae</taxon>
        <taxon>Cichorioideae</taxon>
        <taxon>Cichorieae</taxon>
        <taxon>Lactucinae</taxon>
        <taxon>Lactuca</taxon>
    </lineage>
</organism>
<comment type="caution">
    <text evidence="1">The sequence shown here is derived from an EMBL/GenBank/DDBJ whole genome shotgun (WGS) entry which is preliminary data.</text>
</comment>
<keyword evidence="2" id="KW-1185">Reference proteome</keyword>
<dbReference type="AlphaFoldDB" id="A0AAU9ND74"/>